<dbReference type="PANTHER" id="PTHR43837">
    <property type="entry name" value="RIBOSOMAL PROTEIN S12 METHYLTHIOTRANSFERASE RIMO"/>
    <property type="match status" value="1"/>
</dbReference>
<dbReference type="InterPro" id="IPR005839">
    <property type="entry name" value="Methylthiotransferase"/>
</dbReference>
<dbReference type="InterPro" id="IPR002792">
    <property type="entry name" value="TRAM_dom"/>
</dbReference>
<evidence type="ECO:0000259" key="10">
    <source>
        <dbReference type="PROSITE" id="PS51918"/>
    </source>
</evidence>
<evidence type="ECO:0000256" key="5">
    <source>
        <dbReference type="ARBA" id="ARBA00022723"/>
    </source>
</evidence>
<evidence type="ECO:0000256" key="4">
    <source>
        <dbReference type="ARBA" id="ARBA00022691"/>
    </source>
</evidence>
<comment type="caution">
    <text evidence="11">The sequence shown here is derived from an EMBL/GenBank/DDBJ whole genome shotgun (WGS) entry which is preliminary data.</text>
</comment>
<reference evidence="11 12" key="1">
    <citation type="submission" date="2022-07" db="EMBL/GenBank/DDBJ databases">
        <title>Genome-wide signatures of adaptation to extreme environments.</title>
        <authorList>
            <person name="Cho C.H."/>
            <person name="Yoon H.S."/>
        </authorList>
    </citation>
    <scope>NUCLEOTIDE SEQUENCE [LARGE SCALE GENOMIC DNA]</scope>
    <source>
        <strain evidence="11 12">108.79 E11</strain>
    </source>
</reference>
<dbReference type="Pfam" id="PF18693">
    <property type="entry name" value="TRAM_2"/>
    <property type="match status" value="1"/>
</dbReference>
<dbReference type="InterPro" id="IPR038135">
    <property type="entry name" value="Methylthiotransferase_N_sf"/>
</dbReference>
<dbReference type="Pfam" id="PF04055">
    <property type="entry name" value="Radical_SAM"/>
    <property type="match status" value="1"/>
</dbReference>
<dbReference type="GO" id="GO:0005829">
    <property type="term" value="C:cytosol"/>
    <property type="evidence" value="ECO:0007669"/>
    <property type="project" value="TreeGrafter"/>
</dbReference>
<evidence type="ECO:0000256" key="7">
    <source>
        <dbReference type="ARBA" id="ARBA00023014"/>
    </source>
</evidence>
<dbReference type="GO" id="GO:0035599">
    <property type="term" value="F:aspartic acid methylthiotransferase activity"/>
    <property type="evidence" value="ECO:0007669"/>
    <property type="project" value="TreeGrafter"/>
</dbReference>
<keyword evidence="5" id="KW-0479">Metal-binding</keyword>
<evidence type="ECO:0000256" key="6">
    <source>
        <dbReference type="ARBA" id="ARBA00023004"/>
    </source>
</evidence>
<evidence type="ECO:0000256" key="1">
    <source>
        <dbReference type="ARBA" id="ARBA00001966"/>
    </source>
</evidence>
<dbReference type="EMBL" id="JANCYU010000067">
    <property type="protein sequence ID" value="KAK4528657.1"/>
    <property type="molecule type" value="Genomic_DNA"/>
</dbReference>
<dbReference type="InterPro" id="IPR005840">
    <property type="entry name" value="Ribosomal_uS12_MeSTrfase_RimO"/>
</dbReference>
<dbReference type="AlphaFoldDB" id="A0AAV9IMC8"/>
<dbReference type="SFLD" id="SFLDG01061">
    <property type="entry name" value="methylthiotransferase"/>
    <property type="match status" value="1"/>
</dbReference>
<name>A0AAV9IMC8_9RHOD</name>
<dbReference type="GO" id="GO:0051539">
    <property type="term" value="F:4 iron, 4 sulfur cluster binding"/>
    <property type="evidence" value="ECO:0007669"/>
    <property type="project" value="UniProtKB-KW"/>
</dbReference>
<dbReference type="Gene3D" id="3.40.50.12160">
    <property type="entry name" value="Methylthiotransferase, N-terminal domain"/>
    <property type="match status" value="1"/>
</dbReference>
<dbReference type="SFLD" id="SFLDG01082">
    <property type="entry name" value="B12-binding_domain_containing"/>
    <property type="match status" value="1"/>
</dbReference>
<dbReference type="InterPro" id="IPR006638">
    <property type="entry name" value="Elp3/MiaA/NifB-like_rSAM"/>
</dbReference>
<dbReference type="PANTHER" id="PTHR43837:SF1">
    <property type="entry name" value="RIBOSOMAL PROTEIN US12 METHYLTHIOTRANSFERASE RIMO"/>
    <property type="match status" value="1"/>
</dbReference>
<dbReference type="InterPro" id="IPR007197">
    <property type="entry name" value="rSAM"/>
</dbReference>
<evidence type="ECO:0000259" key="8">
    <source>
        <dbReference type="PROSITE" id="PS50926"/>
    </source>
</evidence>
<proteinExistence type="inferred from homology"/>
<keyword evidence="3" id="KW-0963">Cytoplasm</keyword>
<gene>
    <name evidence="11" type="ORF">GAYE_SCF62G6602</name>
</gene>
<keyword evidence="12" id="KW-1185">Reference proteome</keyword>
<dbReference type="FunFam" id="3.80.30.20:FF:000001">
    <property type="entry name" value="tRNA-2-methylthio-N(6)-dimethylallyladenosine synthase 2"/>
    <property type="match status" value="1"/>
</dbReference>
<dbReference type="HAMAP" id="MF_01865">
    <property type="entry name" value="MTTase_RimO"/>
    <property type="match status" value="1"/>
</dbReference>
<organism evidence="11 12">
    <name type="scientific">Galdieria yellowstonensis</name>
    <dbReference type="NCBI Taxonomy" id="3028027"/>
    <lineage>
        <taxon>Eukaryota</taxon>
        <taxon>Rhodophyta</taxon>
        <taxon>Bangiophyceae</taxon>
        <taxon>Galdieriales</taxon>
        <taxon>Galdieriaceae</taxon>
        <taxon>Galdieria</taxon>
    </lineage>
</organism>
<evidence type="ECO:0000256" key="3">
    <source>
        <dbReference type="ARBA" id="ARBA00022490"/>
    </source>
</evidence>
<dbReference type="SMART" id="SM00729">
    <property type="entry name" value="Elp3"/>
    <property type="match status" value="1"/>
</dbReference>
<dbReference type="PROSITE" id="PS50926">
    <property type="entry name" value="TRAM"/>
    <property type="match status" value="1"/>
</dbReference>
<dbReference type="CDD" id="cd01335">
    <property type="entry name" value="Radical_SAM"/>
    <property type="match status" value="1"/>
</dbReference>
<keyword evidence="7" id="KW-0411">Iron-sulfur</keyword>
<keyword evidence="4" id="KW-0949">S-adenosyl-L-methionine</keyword>
<evidence type="ECO:0000259" key="9">
    <source>
        <dbReference type="PROSITE" id="PS51449"/>
    </source>
</evidence>
<dbReference type="GO" id="GO:0006400">
    <property type="term" value="P:tRNA modification"/>
    <property type="evidence" value="ECO:0007669"/>
    <property type="project" value="InterPro"/>
</dbReference>
<keyword evidence="2" id="KW-0004">4Fe-4S</keyword>
<dbReference type="InterPro" id="IPR013848">
    <property type="entry name" value="Methylthiotransferase_N"/>
</dbReference>
<dbReference type="Gene3D" id="3.80.30.20">
    <property type="entry name" value="tm_1862 like domain"/>
    <property type="match status" value="1"/>
</dbReference>
<dbReference type="InterPro" id="IPR058240">
    <property type="entry name" value="rSAM_sf"/>
</dbReference>
<dbReference type="PROSITE" id="PS51449">
    <property type="entry name" value="MTTASE_N"/>
    <property type="match status" value="1"/>
</dbReference>
<dbReference type="PROSITE" id="PS51918">
    <property type="entry name" value="RADICAL_SAM"/>
    <property type="match status" value="1"/>
</dbReference>
<dbReference type="NCBIfam" id="TIGR01125">
    <property type="entry name" value="30S ribosomal protein S12 methylthiotransferase RimO"/>
    <property type="match status" value="1"/>
</dbReference>
<dbReference type="NCBIfam" id="TIGR00089">
    <property type="entry name" value="MiaB/RimO family radical SAM methylthiotransferase"/>
    <property type="match status" value="1"/>
</dbReference>
<comment type="cofactor">
    <cofactor evidence="1">
        <name>[4Fe-4S] cluster</name>
        <dbReference type="ChEBI" id="CHEBI:49883"/>
    </cofactor>
</comment>
<evidence type="ECO:0000256" key="2">
    <source>
        <dbReference type="ARBA" id="ARBA00022485"/>
    </source>
</evidence>
<dbReference type="SFLD" id="SFLDS00029">
    <property type="entry name" value="Radical_SAM"/>
    <property type="match status" value="1"/>
</dbReference>
<accession>A0AAV9IMC8</accession>
<dbReference type="PROSITE" id="PS01278">
    <property type="entry name" value="MTTASE_RADICAL"/>
    <property type="match status" value="1"/>
</dbReference>
<feature type="domain" description="Radical SAM core" evidence="10">
    <location>
        <begin position="184"/>
        <end position="415"/>
    </location>
</feature>
<protein>
    <submittedName>
        <fullName evidence="11">Uncharacterized protein</fullName>
    </submittedName>
</protein>
<dbReference type="SUPFAM" id="SSF102114">
    <property type="entry name" value="Radical SAM enzymes"/>
    <property type="match status" value="1"/>
</dbReference>
<dbReference type="InterPro" id="IPR012340">
    <property type="entry name" value="NA-bd_OB-fold"/>
</dbReference>
<dbReference type="InterPro" id="IPR020612">
    <property type="entry name" value="Methylthiotransferase_CS"/>
</dbReference>
<dbReference type="GO" id="GO:0046872">
    <property type="term" value="F:metal ion binding"/>
    <property type="evidence" value="ECO:0007669"/>
    <property type="project" value="UniProtKB-KW"/>
</dbReference>
<evidence type="ECO:0000313" key="11">
    <source>
        <dbReference type="EMBL" id="KAK4528657.1"/>
    </source>
</evidence>
<keyword evidence="6" id="KW-0408">Iron</keyword>
<dbReference type="Proteomes" id="UP001300502">
    <property type="component" value="Unassembled WGS sequence"/>
</dbReference>
<evidence type="ECO:0000313" key="12">
    <source>
        <dbReference type="Proteomes" id="UP001300502"/>
    </source>
</evidence>
<sequence length="493" mass="56288">MPRTSFICTATNLRYRKPVCKSLRHPNVSDTRYIVMRQGTASHRRRKVALVSLGCPKNTVDAEVLLGNLKDFEIVEKMEKADAVIINTCGFIEDAKRESLGYIMQALDWKKKQRKGVVVTGCLAQRYANELAEEIPQLDAVVGFANYANIANTLHQILDEPTKSQVLVGEATVPFQAEYFRHPLTPKHTSYLKIAEGCNHNCAFCSIPSFRGKFRSKPFQSVLEEANMLVNRGVRELSLIAEDTNQYGMDFGNHDQRRLADLLYELAEIPKLKWIRLLYCYPSYFSPALIRAIADIPKVVKYIDIPLQHASDNVLKRMNRPSRSYTRQLLYQLKENIPGLCLRSTFICGFPGETEEDHRELVEWIEEFAFARAGFFTYSLEENTSAYHLDGHVSEQVKQARKDELVSLQQSIQESFATKWIGKKIEVMIDKVEKGYSKGRAYFDAPEIDGVVYVLQQNLVPGNIYQIEILGSHGWDLYGHVEDDKIAKETLQT</sequence>
<feature type="domain" description="MTTase N-terminal" evidence="9">
    <location>
        <begin position="46"/>
        <end position="159"/>
    </location>
</feature>
<dbReference type="SFLD" id="SFLDF00274">
    <property type="entry name" value="ribosomal_protein_S12_methylth"/>
    <property type="match status" value="1"/>
</dbReference>
<dbReference type="Gene3D" id="2.40.50.140">
    <property type="entry name" value="Nucleic acid-binding proteins"/>
    <property type="match status" value="1"/>
</dbReference>
<dbReference type="InterPro" id="IPR023404">
    <property type="entry name" value="rSAM_horseshoe"/>
</dbReference>
<dbReference type="Pfam" id="PF00919">
    <property type="entry name" value="UPF0004"/>
    <property type="match status" value="1"/>
</dbReference>
<feature type="domain" description="TRAM" evidence="8">
    <location>
        <begin position="418"/>
        <end position="483"/>
    </location>
</feature>